<feature type="transmembrane region" description="Helical" evidence="1">
    <location>
        <begin position="6"/>
        <end position="24"/>
    </location>
</feature>
<name>A0A3A4MEI9_9STRE</name>
<keyword evidence="1" id="KW-1133">Transmembrane helix</keyword>
<evidence type="ECO:0000313" key="3">
    <source>
        <dbReference type="Proteomes" id="UP000265600"/>
    </source>
</evidence>
<proteinExistence type="predicted"/>
<sequence>MLDVSKANTFITHSYLFVCLLLYYKSWHMGIFFIPKQECPHLTKNNLKKCSLFLFFYEYKSEQEKRRKVQ</sequence>
<gene>
    <name evidence="2" type="ORF">C5O69_10760</name>
</gene>
<evidence type="ECO:0000256" key="1">
    <source>
        <dbReference type="SAM" id="Phobius"/>
    </source>
</evidence>
<dbReference type="AlphaFoldDB" id="A0A3A4MEI9"/>
<keyword evidence="1" id="KW-0472">Membrane</keyword>
<evidence type="ECO:0000313" key="2">
    <source>
        <dbReference type="EMBL" id="RJP08418.1"/>
    </source>
</evidence>
<dbReference type="Proteomes" id="UP000265600">
    <property type="component" value="Unassembled WGS sequence"/>
</dbReference>
<accession>A0A3A4MEI9</accession>
<reference evidence="3" key="1">
    <citation type="submission" date="2018-02" db="EMBL/GenBank/DDBJ databases">
        <authorList>
            <person name="Handem S."/>
        </authorList>
    </citation>
    <scope>NUCLEOTIDE SEQUENCE [LARGE SCALE GENOMIC DNA]</scope>
    <source>
        <strain evidence="3">Spain3473</strain>
    </source>
</reference>
<protein>
    <submittedName>
        <fullName evidence="2">Uncharacterized protein</fullName>
    </submittedName>
</protein>
<comment type="caution">
    <text evidence="2">The sequence shown here is derived from an EMBL/GenBank/DDBJ whole genome shotgun (WGS) entry which is preliminary data.</text>
</comment>
<organism evidence="2 3">
    <name type="scientific">Streptococcus pseudopneumoniae</name>
    <dbReference type="NCBI Taxonomy" id="257758"/>
    <lineage>
        <taxon>Bacteria</taxon>
        <taxon>Bacillati</taxon>
        <taxon>Bacillota</taxon>
        <taxon>Bacilli</taxon>
        <taxon>Lactobacillales</taxon>
        <taxon>Streptococcaceae</taxon>
        <taxon>Streptococcus</taxon>
    </lineage>
</organism>
<keyword evidence="1" id="KW-0812">Transmembrane</keyword>
<dbReference type="EMBL" id="PTTJ01000134">
    <property type="protein sequence ID" value="RJP08418.1"/>
    <property type="molecule type" value="Genomic_DNA"/>
</dbReference>